<sequence>MSLNYTINITNKLAKTVSKNILQILIILIFNSFLAQQAPEKLTENTVNDTIAKRDTIVLKKEPLEDVLRTKADYNRRDFQKKMIYLNKNAQVKYQDVQIDADYISIDETKSLMYARGKQDSLGKYIEPAVITQGGKKYETDEFQYNTKTKKAIAFNARTEENEGVIVAEKTKKYNDSVFAMRRANYTTDDYFIKKKDTAADYHLRASNIKLVKTKNKSSIISGPIQMYIEQVPTPLIMPFAILPFSDKRSAGILIPSFGERQDVGFFLNGLGYYQPIGEHFDLKILSDIYTKGSWNLRPEMNYMKKYRYSGNFSADIGTAVRGIKGLDDYSRTSTYRIAWRHTQDTKANPFLNFSASVDIVSTKFYNNTLNNNYILNQNVLNTQQNSTVTITKRFLKLPSTITATASYSQNFATGLSDLRLPQMNVAINQFYLFKSKTGTRTGLLENITVNTGLNLTNFVQTDEGELFTAAMWDKMQTGLKNNITLGTNTTIAKYFTFSLGANIDNALTTKTVDKFYDPIQNVVVTETNKGIAGYSTFSTTASLQTTLYGQANFKKGSTIEAIRHMMTPSIGFTYSPDFGGSGFGYYKNYYDANGALTPYSIFDGGIIGSPSSGMVGALGFNIGNNIEMKVKSKSDSTGVKKLKIFESLNLSGSYNFAAKDHPLSIITINGQSSFFNNKLNVNTSLSLDPYKIVYLPGQDVGIRTEDLGGFSVQGFNVQLSYPLSSEIFGEKTDYAKKYKAKGEVRNENYYFDDDNYAHFNQAWTLNVNANYAFTKSYASRTPTRLASVGLDGSIKLTPYWNINGSTHYDMVTKQLAYTRIGFSRDQRSFTINFNWVPFGQYKVYDFFIGIKANILSDALKYKDRSFTQPNAPF</sequence>
<dbReference type="Proteomes" id="UP000198869">
    <property type="component" value="Unassembled WGS sequence"/>
</dbReference>
<dbReference type="STRING" id="311334.SAMN05421846_103220"/>
<dbReference type="GO" id="GO:0009279">
    <property type="term" value="C:cell outer membrane"/>
    <property type="evidence" value="ECO:0007669"/>
    <property type="project" value="TreeGrafter"/>
</dbReference>
<organism evidence="2 3">
    <name type="scientific">Chryseobacterium taeanense</name>
    <dbReference type="NCBI Taxonomy" id="311334"/>
    <lineage>
        <taxon>Bacteria</taxon>
        <taxon>Pseudomonadati</taxon>
        <taxon>Bacteroidota</taxon>
        <taxon>Flavobacteriia</taxon>
        <taxon>Flavobacteriales</taxon>
        <taxon>Weeksellaceae</taxon>
        <taxon>Chryseobacterium group</taxon>
        <taxon>Chryseobacterium</taxon>
    </lineage>
</organism>
<protein>
    <recommendedName>
        <fullName evidence="1">LPS-assembly protein LptD central domain-containing protein</fullName>
    </recommendedName>
</protein>
<dbReference type="GO" id="GO:1990351">
    <property type="term" value="C:transporter complex"/>
    <property type="evidence" value="ECO:0007669"/>
    <property type="project" value="TreeGrafter"/>
</dbReference>
<reference evidence="3" key="1">
    <citation type="submission" date="2016-10" db="EMBL/GenBank/DDBJ databases">
        <authorList>
            <person name="Varghese N."/>
            <person name="Submissions S."/>
        </authorList>
    </citation>
    <scope>NUCLEOTIDE SEQUENCE [LARGE SCALE GENOMIC DNA]</scope>
    <source>
        <strain evidence="3">DSM 17071</strain>
    </source>
</reference>
<dbReference type="InterPro" id="IPR045659">
    <property type="entry name" value="LptD_2"/>
</dbReference>
<dbReference type="Pfam" id="PF19838">
    <property type="entry name" value="LptD_2"/>
    <property type="match status" value="1"/>
</dbReference>
<dbReference type="EMBL" id="FNDW01000003">
    <property type="protein sequence ID" value="SDI00802.1"/>
    <property type="molecule type" value="Genomic_DNA"/>
</dbReference>
<gene>
    <name evidence="2" type="ORF">SAMN05421846_103220</name>
</gene>
<dbReference type="PANTHER" id="PTHR30189:SF1">
    <property type="entry name" value="LPS-ASSEMBLY PROTEIN LPTD"/>
    <property type="match status" value="1"/>
</dbReference>
<accession>A0A1G8H2A9</accession>
<evidence type="ECO:0000313" key="3">
    <source>
        <dbReference type="Proteomes" id="UP000198869"/>
    </source>
</evidence>
<name>A0A1G8H2A9_9FLAO</name>
<evidence type="ECO:0000313" key="2">
    <source>
        <dbReference type="EMBL" id="SDI00802.1"/>
    </source>
</evidence>
<keyword evidence="3" id="KW-1185">Reference proteome</keyword>
<evidence type="ECO:0000259" key="1">
    <source>
        <dbReference type="Pfam" id="PF19838"/>
    </source>
</evidence>
<feature type="domain" description="LPS-assembly protein LptD central" evidence="1">
    <location>
        <begin position="220"/>
        <end position="691"/>
    </location>
</feature>
<dbReference type="InterPro" id="IPR050218">
    <property type="entry name" value="LptD"/>
</dbReference>
<proteinExistence type="predicted"/>
<dbReference type="PANTHER" id="PTHR30189">
    <property type="entry name" value="LPS-ASSEMBLY PROTEIN"/>
    <property type="match status" value="1"/>
</dbReference>
<dbReference type="AlphaFoldDB" id="A0A1G8H2A9"/>